<evidence type="ECO:0000313" key="1">
    <source>
        <dbReference type="EMBL" id="OXC78539.1"/>
    </source>
</evidence>
<accession>A0A226X5X0</accession>
<reference evidence="2" key="1">
    <citation type="submission" date="2017-01" db="EMBL/GenBank/DDBJ databases">
        <title>Genome Analysis of Deinococcus marmoris KOPRI26562.</title>
        <authorList>
            <person name="Kim J.H."/>
            <person name="Oh H.-M."/>
        </authorList>
    </citation>
    <scope>NUCLEOTIDE SEQUENCE [LARGE SCALE GENOMIC DNA]</scope>
    <source>
        <strain evidence="2">PAMC 26633</strain>
    </source>
</reference>
<dbReference type="RefSeq" id="WP_089160596.1">
    <property type="nucleotide sequence ID" value="NZ_MTHB01000062.1"/>
</dbReference>
<organism evidence="1 2">
    <name type="scientific">Caballeronia sordidicola</name>
    <name type="common">Burkholderia sordidicola</name>
    <dbReference type="NCBI Taxonomy" id="196367"/>
    <lineage>
        <taxon>Bacteria</taxon>
        <taxon>Pseudomonadati</taxon>
        <taxon>Pseudomonadota</taxon>
        <taxon>Betaproteobacteria</taxon>
        <taxon>Burkholderiales</taxon>
        <taxon>Burkholderiaceae</taxon>
        <taxon>Caballeronia</taxon>
    </lineage>
</organism>
<dbReference type="Proteomes" id="UP000214720">
    <property type="component" value="Unassembled WGS sequence"/>
</dbReference>
<protein>
    <submittedName>
        <fullName evidence="1">Uncharacterized protein</fullName>
    </submittedName>
</protein>
<dbReference type="AlphaFoldDB" id="A0A226X5X0"/>
<dbReference type="EMBL" id="MTHB01000062">
    <property type="protein sequence ID" value="OXC78539.1"/>
    <property type="molecule type" value="Genomic_DNA"/>
</dbReference>
<name>A0A226X5X0_CABSO</name>
<evidence type="ECO:0000313" key="2">
    <source>
        <dbReference type="Proteomes" id="UP000214720"/>
    </source>
</evidence>
<proteinExistence type="predicted"/>
<gene>
    <name evidence="1" type="ORF">BSU04_11330</name>
</gene>
<sequence>MNTNNSLDYDGADYGLSGEIAAHAGDVARFSTWLLVEPESVIARERLNQAKLLLSVLVDEILDRGDKIPF</sequence>
<comment type="caution">
    <text evidence="1">The sequence shown here is derived from an EMBL/GenBank/DDBJ whole genome shotgun (WGS) entry which is preliminary data.</text>
</comment>